<dbReference type="Pfam" id="PF21762">
    <property type="entry name" value="DEDDh_C"/>
    <property type="match status" value="1"/>
</dbReference>
<proteinExistence type="predicted"/>
<evidence type="ECO:0000259" key="1">
    <source>
        <dbReference type="Pfam" id="PF21762"/>
    </source>
</evidence>
<dbReference type="RefSeq" id="XP_031572321.1">
    <property type="nucleotide sequence ID" value="XM_031716461.1"/>
</dbReference>
<protein>
    <submittedName>
        <fullName evidence="3">Uncharacterized protein YDR514C-like</fullName>
    </submittedName>
</protein>
<dbReference type="AlphaFoldDB" id="A0A6P8IXZ7"/>
<dbReference type="GeneID" id="116306411"/>
<name>A0A6P8IXZ7_ACTTE</name>
<dbReference type="KEGG" id="aten:116306411"/>
<evidence type="ECO:0000313" key="3">
    <source>
        <dbReference type="RefSeq" id="XP_031572321.1"/>
    </source>
</evidence>
<dbReference type="SUPFAM" id="SSF53098">
    <property type="entry name" value="Ribonuclease H-like"/>
    <property type="match status" value="1"/>
</dbReference>
<dbReference type="GO" id="GO:0005634">
    <property type="term" value="C:nucleus"/>
    <property type="evidence" value="ECO:0007669"/>
    <property type="project" value="TreeGrafter"/>
</dbReference>
<dbReference type="InParanoid" id="A0A6P8IXZ7"/>
<reference evidence="3" key="1">
    <citation type="submission" date="2025-08" db="UniProtKB">
        <authorList>
            <consortium name="RefSeq"/>
        </authorList>
    </citation>
    <scope>IDENTIFICATION</scope>
</reference>
<dbReference type="Proteomes" id="UP000515163">
    <property type="component" value="Unplaced"/>
</dbReference>
<dbReference type="OrthoDB" id="5964050at2759"/>
<dbReference type="InterPro" id="IPR040151">
    <property type="entry name" value="Gfd2/YDR514C-like"/>
</dbReference>
<gene>
    <name evidence="3" type="primary">LOC116306411</name>
</gene>
<dbReference type="InterPro" id="IPR036397">
    <property type="entry name" value="RNaseH_sf"/>
</dbReference>
<sequence length="326" mass="38562">MASYFEEEDLYYKYEVLEKVWTENLWYNHRARHGRAKDYFRNFARNHPGFEMTIVRIYDGTRHPTVTTKQYRMMKRELEEKTGIKLPEIDRPTNVKDPTNVIVERRRYSNQDQMDAHFREIINERNEINAKARQDAAEHTRKLRQALTKNKEMKFLCFDLEVYDRDWNTMLEIGYVEFTLKEGDRPEYFHAVVNDKIRNRKGFDNKEKFKFGTTVRMPLKDAGEELKRAIAGSDALVTHSGHNDERYLAENGIVIENKPLFDTQVLGLNLLPTGPKKPTTWSLKRILEETHILHDESILHNAGNDAHYTMMAFKALVKRAMPSTRF</sequence>
<accession>A0A6P8IXZ7</accession>
<dbReference type="InterPro" id="IPR012337">
    <property type="entry name" value="RNaseH-like_sf"/>
</dbReference>
<evidence type="ECO:0000313" key="2">
    <source>
        <dbReference type="Proteomes" id="UP000515163"/>
    </source>
</evidence>
<organism evidence="2 3">
    <name type="scientific">Actinia tenebrosa</name>
    <name type="common">Australian red waratah sea anemone</name>
    <dbReference type="NCBI Taxonomy" id="6105"/>
    <lineage>
        <taxon>Eukaryota</taxon>
        <taxon>Metazoa</taxon>
        <taxon>Cnidaria</taxon>
        <taxon>Anthozoa</taxon>
        <taxon>Hexacorallia</taxon>
        <taxon>Actiniaria</taxon>
        <taxon>Actiniidae</taxon>
        <taxon>Actinia</taxon>
    </lineage>
</organism>
<dbReference type="GO" id="GO:0003676">
    <property type="term" value="F:nucleic acid binding"/>
    <property type="evidence" value="ECO:0007669"/>
    <property type="project" value="InterPro"/>
</dbReference>
<dbReference type="InterPro" id="IPR048519">
    <property type="entry name" value="Gfd2/YDR514C-like_C"/>
</dbReference>
<keyword evidence="2" id="KW-1185">Reference proteome</keyword>
<feature type="domain" description="Gfd2/YDR514C-like C-terminal" evidence="1">
    <location>
        <begin position="155"/>
        <end position="315"/>
    </location>
</feature>
<dbReference type="PANTHER" id="PTHR28083">
    <property type="entry name" value="GOOD FOR FULL DBP5 ACTIVITY PROTEIN 2"/>
    <property type="match status" value="1"/>
</dbReference>
<dbReference type="Gene3D" id="3.30.420.10">
    <property type="entry name" value="Ribonuclease H-like superfamily/Ribonuclease H"/>
    <property type="match status" value="1"/>
</dbReference>
<dbReference type="PANTHER" id="PTHR28083:SF1">
    <property type="entry name" value="GOOD FOR FULL DBP5 ACTIVITY PROTEIN 2"/>
    <property type="match status" value="1"/>
</dbReference>